<dbReference type="NCBIfam" id="TIGR00741">
    <property type="entry name" value="yfiA"/>
    <property type="match status" value="1"/>
</dbReference>
<reference evidence="1 2" key="1">
    <citation type="journal article" date="2016" name="Nat. Commun.">
        <title>Thousands of microbial genomes shed light on interconnected biogeochemical processes in an aquifer system.</title>
        <authorList>
            <person name="Anantharaman K."/>
            <person name="Brown C.T."/>
            <person name="Hug L.A."/>
            <person name="Sharon I."/>
            <person name="Castelle C.J."/>
            <person name="Probst A.J."/>
            <person name="Thomas B.C."/>
            <person name="Singh A."/>
            <person name="Wilkins M.J."/>
            <person name="Karaoz U."/>
            <person name="Brodie E.L."/>
            <person name="Williams K.H."/>
            <person name="Hubbard S.S."/>
            <person name="Banfield J.F."/>
        </authorList>
    </citation>
    <scope>NUCLEOTIDE SEQUENCE [LARGE SCALE GENOMIC DNA]</scope>
</reference>
<dbReference type="CDD" id="cd00552">
    <property type="entry name" value="RaiA"/>
    <property type="match status" value="1"/>
</dbReference>
<evidence type="ECO:0000313" key="2">
    <source>
        <dbReference type="Proteomes" id="UP000179243"/>
    </source>
</evidence>
<gene>
    <name evidence="1" type="ORF">A2519_04675</name>
</gene>
<comment type="caution">
    <text evidence="1">The sequence shown here is derived from an EMBL/GenBank/DDBJ whole genome shotgun (WGS) entry which is preliminary data.</text>
</comment>
<organism evidence="1 2">
    <name type="scientific">Candidatus Raymondbacteria bacterium RIFOXYD12_FULL_49_13</name>
    <dbReference type="NCBI Taxonomy" id="1817890"/>
    <lineage>
        <taxon>Bacteria</taxon>
        <taxon>Raymondiibacteriota</taxon>
    </lineage>
</organism>
<dbReference type="Proteomes" id="UP000179243">
    <property type="component" value="Unassembled WGS sequence"/>
</dbReference>
<dbReference type="EMBL" id="MFYX01000078">
    <property type="protein sequence ID" value="OGK03987.1"/>
    <property type="molecule type" value="Genomic_DNA"/>
</dbReference>
<dbReference type="AlphaFoldDB" id="A0A1F7FBX0"/>
<evidence type="ECO:0000313" key="1">
    <source>
        <dbReference type="EMBL" id="OGK03987.1"/>
    </source>
</evidence>
<dbReference type="InterPro" id="IPR003489">
    <property type="entry name" value="RHF/RaiA"/>
</dbReference>
<proteinExistence type="predicted"/>
<dbReference type="Pfam" id="PF02482">
    <property type="entry name" value="Ribosomal_S30AE"/>
    <property type="match status" value="1"/>
</dbReference>
<dbReference type="SUPFAM" id="SSF69754">
    <property type="entry name" value="Ribosome binding protein Y (YfiA homologue)"/>
    <property type="match status" value="1"/>
</dbReference>
<protein>
    <submittedName>
        <fullName evidence="1">Ribosomal subunit interface protein</fullName>
    </submittedName>
</protein>
<name>A0A1F7FBX0_UNCRA</name>
<dbReference type="Gene3D" id="3.30.160.100">
    <property type="entry name" value="Ribosome hibernation promotion factor-like"/>
    <property type="match status" value="1"/>
</dbReference>
<accession>A0A1F7FBX0</accession>
<sequence>MNIQFTARHFTASDMLRESITDQVRDLTRFFENIISVHVVLDAEDKLRRTAELVVATRGKSITGKGSGENMGKAVDQAFSKVERQLKKLNQKIKGHKEKGLRKTMQESM</sequence>
<dbReference type="InterPro" id="IPR036567">
    <property type="entry name" value="RHF-like"/>
</dbReference>